<dbReference type="RefSeq" id="WP_004568681.1">
    <property type="nucleotide sequence ID" value="NZ_CH724148.1"/>
</dbReference>
<feature type="domain" description="YdbS-like PH" evidence="2">
    <location>
        <begin position="87"/>
        <end position="163"/>
    </location>
</feature>
<feature type="transmembrane region" description="Helical" evidence="1">
    <location>
        <begin position="62"/>
        <end position="82"/>
    </location>
</feature>
<proteinExistence type="predicted"/>
<sequence>MPDFFQNNTVTTFPEVAKIDFKSIHNKYFKVIVIQTTLLFVALFLVAFIINYKAVVILNFDVFWLYTLLSLAFITVLFLKVIGFKKRKYAVREKDISYKKGVLLQSLTTVPFNRIQHVEIDQGPIARYFGFVSLSVFTAGDSSDDLKVPGLLKEEAEQIKEFISTKIDG</sequence>
<dbReference type="AlphaFoldDB" id="A4C2S9"/>
<dbReference type="EMBL" id="AAOG01000005">
    <property type="protein sequence ID" value="EAR11603.1"/>
    <property type="molecule type" value="Genomic_DNA"/>
</dbReference>
<dbReference type="Proteomes" id="UP000003053">
    <property type="component" value="Unassembled WGS sequence"/>
</dbReference>
<organism evidence="3 4">
    <name type="scientific">Polaribacter irgensii 23-P</name>
    <dbReference type="NCBI Taxonomy" id="313594"/>
    <lineage>
        <taxon>Bacteria</taxon>
        <taxon>Pseudomonadati</taxon>
        <taxon>Bacteroidota</taxon>
        <taxon>Flavobacteriia</taxon>
        <taxon>Flavobacteriales</taxon>
        <taxon>Flavobacteriaceae</taxon>
    </lineage>
</organism>
<keyword evidence="4" id="KW-1185">Reference proteome</keyword>
<name>A4C2S9_9FLAO</name>
<keyword evidence="1" id="KW-0472">Membrane</keyword>
<keyword evidence="1" id="KW-0812">Transmembrane</keyword>
<dbReference type="Pfam" id="PF03703">
    <property type="entry name" value="bPH_2"/>
    <property type="match status" value="1"/>
</dbReference>
<dbReference type="PANTHER" id="PTHR34473">
    <property type="entry name" value="UPF0699 TRANSMEMBRANE PROTEIN YDBS"/>
    <property type="match status" value="1"/>
</dbReference>
<evidence type="ECO:0000259" key="2">
    <source>
        <dbReference type="Pfam" id="PF03703"/>
    </source>
</evidence>
<evidence type="ECO:0000256" key="1">
    <source>
        <dbReference type="SAM" id="Phobius"/>
    </source>
</evidence>
<accession>A4C2S9</accession>
<evidence type="ECO:0000313" key="3">
    <source>
        <dbReference type="EMBL" id="EAR11603.1"/>
    </source>
</evidence>
<comment type="caution">
    <text evidence="3">The sequence shown here is derived from an EMBL/GenBank/DDBJ whole genome shotgun (WGS) entry which is preliminary data.</text>
</comment>
<dbReference type="PANTHER" id="PTHR34473:SF2">
    <property type="entry name" value="UPF0699 TRANSMEMBRANE PROTEIN YDBT"/>
    <property type="match status" value="1"/>
</dbReference>
<dbReference type="OrthoDB" id="1524472at2"/>
<gene>
    <name evidence="3" type="ORF">PI23P_00315</name>
</gene>
<dbReference type="HOGENOM" id="CLU_104197_1_0_10"/>
<dbReference type="STRING" id="313594.PI23P_00315"/>
<dbReference type="InterPro" id="IPR005182">
    <property type="entry name" value="YdbS-like_PH"/>
</dbReference>
<dbReference type="eggNOG" id="COG3402">
    <property type="taxonomic scope" value="Bacteria"/>
</dbReference>
<reference evidence="3 4" key="1">
    <citation type="submission" date="2006-02" db="EMBL/GenBank/DDBJ databases">
        <authorList>
            <person name="Murray A."/>
            <person name="Staley J."/>
            <person name="Ferriera S."/>
            <person name="Johnson J."/>
            <person name="Kravitz S."/>
            <person name="Halpern A."/>
            <person name="Remington K."/>
            <person name="Beeson K."/>
            <person name="Tran B."/>
            <person name="Rogers Y.-H."/>
            <person name="Friedman R."/>
            <person name="Venter J.C."/>
        </authorList>
    </citation>
    <scope>NUCLEOTIDE SEQUENCE [LARGE SCALE GENOMIC DNA]</scope>
    <source>
        <strain evidence="3 4">23-P</strain>
    </source>
</reference>
<protein>
    <recommendedName>
        <fullName evidence="2">YdbS-like PH domain-containing protein</fullName>
    </recommendedName>
</protein>
<feature type="transmembrane region" description="Helical" evidence="1">
    <location>
        <begin position="28"/>
        <end position="50"/>
    </location>
</feature>
<evidence type="ECO:0000313" key="4">
    <source>
        <dbReference type="Proteomes" id="UP000003053"/>
    </source>
</evidence>
<keyword evidence="1" id="KW-1133">Transmembrane helix</keyword>